<keyword evidence="2" id="KW-0456">Lyase</keyword>
<gene>
    <name evidence="4" type="ORF">JQX08_01015</name>
</gene>
<dbReference type="Proteomes" id="UP000717995">
    <property type="component" value="Unassembled WGS sequence"/>
</dbReference>
<evidence type="ECO:0000259" key="3">
    <source>
        <dbReference type="Pfam" id="PF01557"/>
    </source>
</evidence>
<dbReference type="Pfam" id="PF01557">
    <property type="entry name" value="FAA_hydrolase"/>
    <property type="match status" value="1"/>
</dbReference>
<dbReference type="PANTHER" id="PTHR30143">
    <property type="entry name" value="ACID HYDRATASE"/>
    <property type="match status" value="1"/>
</dbReference>
<name>A0ABS2I7Z6_9GAMM</name>
<feature type="domain" description="Fumarylacetoacetase-like C-terminal" evidence="3">
    <location>
        <begin position="100"/>
        <end position="251"/>
    </location>
</feature>
<dbReference type="Gene3D" id="3.90.850.10">
    <property type="entry name" value="Fumarylacetoacetase-like, C-terminal domain"/>
    <property type="match status" value="1"/>
</dbReference>
<dbReference type="InterPro" id="IPR011234">
    <property type="entry name" value="Fumarylacetoacetase-like_C"/>
</dbReference>
<sequence length="256" mass="26657">MTDTRFDAAARLLADARASRTPGPRVSESYTLASLDDAYAVQFAGLRAVLAAGRRLSGAKAGLTSTPMRAALKLSEPLHGHLLADTRCAPGPLPAERLLQPKVEAEIALVLARDLDGEPDLEALRAALAGAAPALEINDSAIAGWQITLFDAVADNLSAGLYVLGEAVTPLEQLGDSLTVSLQRNDAALFPPAEVRLDAVLETALWLARSRARLGYPLRAGDVLLTGAVAPAISIAAGDRLTLEIAGLGGIVSWLD</sequence>
<evidence type="ECO:0000256" key="1">
    <source>
        <dbReference type="ARBA" id="ARBA00022797"/>
    </source>
</evidence>
<evidence type="ECO:0000313" key="5">
    <source>
        <dbReference type="Proteomes" id="UP000717995"/>
    </source>
</evidence>
<dbReference type="PANTHER" id="PTHR30143:SF0">
    <property type="entry name" value="2-KETO-4-PENTENOATE HYDRATASE"/>
    <property type="match status" value="1"/>
</dbReference>
<comment type="caution">
    <text evidence="4">The sequence shown here is derived from an EMBL/GenBank/DDBJ whole genome shotgun (WGS) entry which is preliminary data.</text>
</comment>
<dbReference type="EMBL" id="JAFEUP010000001">
    <property type="protein sequence ID" value="MBM7059276.1"/>
    <property type="molecule type" value="Genomic_DNA"/>
</dbReference>
<keyword evidence="4" id="KW-0378">Hydrolase</keyword>
<dbReference type="GO" id="GO:0016787">
    <property type="term" value="F:hydrolase activity"/>
    <property type="evidence" value="ECO:0007669"/>
    <property type="project" value="UniProtKB-KW"/>
</dbReference>
<dbReference type="InterPro" id="IPR050772">
    <property type="entry name" value="Hydratase-Decarb/MhpD_sf"/>
</dbReference>
<reference evidence="4 5" key="1">
    <citation type="submission" date="2021-02" db="EMBL/GenBank/DDBJ databases">
        <authorList>
            <person name="Lee D.-H."/>
        </authorList>
    </citation>
    <scope>NUCLEOTIDE SEQUENCE [LARGE SCALE GENOMIC DNA]</scope>
    <source>
        <strain evidence="4 5">UL073</strain>
    </source>
</reference>
<evidence type="ECO:0000313" key="4">
    <source>
        <dbReference type="EMBL" id="MBM7059276.1"/>
    </source>
</evidence>
<protein>
    <submittedName>
        <fullName evidence="4">Fumarylacetoacetate hydrolase family protein</fullName>
    </submittedName>
</protein>
<dbReference type="InterPro" id="IPR036663">
    <property type="entry name" value="Fumarylacetoacetase_C_sf"/>
</dbReference>
<keyword evidence="1" id="KW-0058">Aromatic hydrocarbons catabolism</keyword>
<keyword evidence="5" id="KW-1185">Reference proteome</keyword>
<dbReference type="SUPFAM" id="SSF56529">
    <property type="entry name" value="FAH"/>
    <property type="match status" value="1"/>
</dbReference>
<proteinExistence type="predicted"/>
<dbReference type="RefSeq" id="WP_204914083.1">
    <property type="nucleotide sequence ID" value="NZ_JAFEUP010000001.1"/>
</dbReference>
<evidence type="ECO:0000256" key="2">
    <source>
        <dbReference type="ARBA" id="ARBA00023239"/>
    </source>
</evidence>
<organism evidence="4 5">
    <name type="scientific">Zestomonas insulae</name>
    <dbReference type="NCBI Taxonomy" id="2809017"/>
    <lineage>
        <taxon>Bacteria</taxon>
        <taxon>Pseudomonadati</taxon>
        <taxon>Pseudomonadota</taxon>
        <taxon>Gammaproteobacteria</taxon>
        <taxon>Pseudomonadales</taxon>
        <taxon>Pseudomonadaceae</taxon>
        <taxon>Zestomonas</taxon>
    </lineage>
</organism>
<accession>A0ABS2I7Z6</accession>